<protein>
    <submittedName>
        <fullName evidence="1">Uncharacterized protein</fullName>
    </submittedName>
</protein>
<gene>
    <name evidence="1" type="ORF">ALTATR162_LOCUS261</name>
</gene>
<evidence type="ECO:0000313" key="2">
    <source>
        <dbReference type="Proteomes" id="UP000676310"/>
    </source>
</evidence>
<dbReference type="EMBL" id="CAJRGZ010000012">
    <property type="protein sequence ID" value="CAG5137971.1"/>
    <property type="molecule type" value="Genomic_DNA"/>
</dbReference>
<proteinExistence type="predicted"/>
<reference evidence="1" key="1">
    <citation type="submission" date="2021-05" db="EMBL/GenBank/DDBJ databases">
        <authorList>
            <person name="Stam R."/>
        </authorList>
    </citation>
    <scope>NUCLEOTIDE SEQUENCE</scope>
    <source>
        <strain evidence="1">CS162</strain>
    </source>
</reference>
<dbReference type="RefSeq" id="XP_043163789.1">
    <property type="nucleotide sequence ID" value="XM_043307854.1"/>
</dbReference>
<comment type="caution">
    <text evidence="1">The sequence shown here is derived from an EMBL/GenBank/DDBJ whole genome shotgun (WGS) entry which is preliminary data.</text>
</comment>
<organism evidence="1 2">
    <name type="scientific">Alternaria atra</name>
    <dbReference type="NCBI Taxonomy" id="119953"/>
    <lineage>
        <taxon>Eukaryota</taxon>
        <taxon>Fungi</taxon>
        <taxon>Dikarya</taxon>
        <taxon>Ascomycota</taxon>
        <taxon>Pezizomycotina</taxon>
        <taxon>Dothideomycetes</taxon>
        <taxon>Pleosporomycetidae</taxon>
        <taxon>Pleosporales</taxon>
        <taxon>Pleosporineae</taxon>
        <taxon>Pleosporaceae</taxon>
        <taxon>Alternaria</taxon>
        <taxon>Alternaria sect. Ulocladioides</taxon>
    </lineage>
</organism>
<keyword evidence="2" id="KW-1185">Reference proteome</keyword>
<dbReference type="Proteomes" id="UP000676310">
    <property type="component" value="Unassembled WGS sequence"/>
</dbReference>
<sequence>MNKEEASYLYQSIVASEKIRVLRLEPGMFWEPLVGSFSVQKIPNKTDSQPDETWIRRSIDSTCINQADATEKSLKSVQ</sequence>
<evidence type="ECO:0000313" key="1">
    <source>
        <dbReference type="EMBL" id="CAG5137971.1"/>
    </source>
</evidence>
<dbReference type="GeneID" id="67014074"/>
<name>A0A8J2HS89_9PLEO</name>
<dbReference type="AlphaFoldDB" id="A0A8J2HS89"/>
<dbReference type="OrthoDB" id="2157530at2759"/>
<accession>A0A8J2HS89</accession>